<evidence type="ECO:0000313" key="4">
    <source>
        <dbReference type="Proteomes" id="UP000767291"/>
    </source>
</evidence>
<dbReference type="Gene3D" id="3.40.630.30">
    <property type="match status" value="1"/>
</dbReference>
<evidence type="ECO:0000313" key="3">
    <source>
        <dbReference type="EMBL" id="MBP1855786.1"/>
    </source>
</evidence>
<dbReference type="EMBL" id="JAGGJX010000004">
    <property type="protein sequence ID" value="MBP1855786.1"/>
    <property type="molecule type" value="Genomic_DNA"/>
</dbReference>
<name>A0ABS4ED16_9FIRM</name>
<dbReference type="InterPro" id="IPR016181">
    <property type="entry name" value="Acyl_CoA_acyltransferase"/>
</dbReference>
<protein>
    <submittedName>
        <fullName evidence="3">GNAT superfamily N-acetyltransferase</fullName>
    </submittedName>
</protein>
<dbReference type="Proteomes" id="UP000767291">
    <property type="component" value="Unassembled WGS sequence"/>
</dbReference>
<dbReference type="RefSeq" id="WP_209457181.1">
    <property type="nucleotide sequence ID" value="NZ_BAAACS010000004.1"/>
</dbReference>
<dbReference type="SUPFAM" id="SSF55729">
    <property type="entry name" value="Acyl-CoA N-acyltransferases (Nat)"/>
    <property type="match status" value="1"/>
</dbReference>
<dbReference type="Pfam" id="PF00583">
    <property type="entry name" value="Acetyltransf_1"/>
    <property type="match status" value="1"/>
</dbReference>
<keyword evidence="1" id="KW-0808">Transferase</keyword>
<dbReference type="InterPro" id="IPR050769">
    <property type="entry name" value="NAT_camello-type"/>
</dbReference>
<dbReference type="PROSITE" id="PS51186">
    <property type="entry name" value="GNAT"/>
    <property type="match status" value="1"/>
</dbReference>
<reference evidence="3 4" key="1">
    <citation type="submission" date="2021-03" db="EMBL/GenBank/DDBJ databases">
        <title>Genomic Encyclopedia of Type Strains, Phase IV (KMG-IV): sequencing the most valuable type-strain genomes for metagenomic binning, comparative biology and taxonomic classification.</title>
        <authorList>
            <person name="Goeker M."/>
        </authorList>
    </citation>
    <scope>NUCLEOTIDE SEQUENCE [LARGE SCALE GENOMIC DNA]</scope>
    <source>
        <strain evidence="3 4">DSM 1289</strain>
    </source>
</reference>
<gene>
    <name evidence="3" type="ORF">J2Z43_002184</name>
</gene>
<evidence type="ECO:0000259" key="2">
    <source>
        <dbReference type="PROSITE" id="PS51186"/>
    </source>
</evidence>
<sequence length="169" mass="19917">MIRKANIKDLDQIMNIISDTVKEMKTYNNTQWDENYPQAKDFENDIKNEDLYVDELDGQVVGLICVNYIEPDEYLDIKWAFDKKAMIIHRMAVNSNFRNQKIGTRLMEFAEELAKNNGVVYLKTDTYSLNIKMNSLFKKFGYKLAGQMEFLGKEEPFNCYDKFLDFPSK</sequence>
<organism evidence="3 4">
    <name type="scientific">Metaclostridioides mangenotii</name>
    <dbReference type="NCBI Taxonomy" id="1540"/>
    <lineage>
        <taxon>Bacteria</taxon>
        <taxon>Bacillati</taxon>
        <taxon>Bacillota</taxon>
        <taxon>Clostridia</taxon>
        <taxon>Peptostreptococcales</taxon>
        <taxon>Peptostreptococcaceae</taxon>
        <taxon>Metaclostridioides</taxon>
    </lineage>
</organism>
<dbReference type="CDD" id="cd04301">
    <property type="entry name" value="NAT_SF"/>
    <property type="match status" value="1"/>
</dbReference>
<dbReference type="PANTHER" id="PTHR13947:SF37">
    <property type="entry name" value="LD18367P"/>
    <property type="match status" value="1"/>
</dbReference>
<dbReference type="PANTHER" id="PTHR13947">
    <property type="entry name" value="GNAT FAMILY N-ACETYLTRANSFERASE"/>
    <property type="match status" value="1"/>
</dbReference>
<proteinExistence type="predicted"/>
<feature type="domain" description="N-acetyltransferase" evidence="2">
    <location>
        <begin position="1"/>
        <end position="165"/>
    </location>
</feature>
<accession>A0ABS4ED16</accession>
<evidence type="ECO:0000256" key="1">
    <source>
        <dbReference type="ARBA" id="ARBA00022679"/>
    </source>
</evidence>
<comment type="caution">
    <text evidence="3">The sequence shown here is derived from an EMBL/GenBank/DDBJ whole genome shotgun (WGS) entry which is preliminary data.</text>
</comment>
<dbReference type="InterPro" id="IPR000182">
    <property type="entry name" value="GNAT_dom"/>
</dbReference>
<keyword evidence="4" id="KW-1185">Reference proteome</keyword>